<proteinExistence type="inferred from homology"/>
<keyword evidence="2 5" id="KW-0547">Nucleotide-binding</keyword>
<dbReference type="GeneID" id="86940025"/>
<dbReference type="GO" id="GO:0046314">
    <property type="term" value="P:phosphocreatine biosynthetic process"/>
    <property type="evidence" value="ECO:0007669"/>
    <property type="project" value="InterPro"/>
</dbReference>
<evidence type="ECO:0000256" key="3">
    <source>
        <dbReference type="ARBA" id="ARBA00022777"/>
    </source>
</evidence>
<feature type="binding site" evidence="5">
    <location>
        <begin position="168"/>
        <end position="172"/>
    </location>
    <ligand>
        <name>ATP</name>
        <dbReference type="ChEBI" id="CHEBI:30616"/>
    </ligand>
</feature>
<gene>
    <name evidence="7" type="ORF">HMPREF9623_00230</name>
</gene>
<keyword evidence="4 5" id="KW-0067">ATP-binding</keyword>
<dbReference type="SUPFAM" id="SSF55931">
    <property type="entry name" value="Glutamine synthetase/guanido kinase"/>
    <property type="match status" value="1"/>
</dbReference>
<feature type="binding site" evidence="5">
    <location>
        <begin position="199"/>
        <end position="204"/>
    </location>
    <ligand>
        <name>ATP</name>
        <dbReference type="ChEBI" id="CHEBI:30616"/>
    </ligand>
</feature>
<dbReference type="GO" id="GO:0004111">
    <property type="term" value="F:creatine kinase activity"/>
    <property type="evidence" value="ECO:0007669"/>
    <property type="project" value="InterPro"/>
</dbReference>
<dbReference type="EMBL" id="AGEL01000003">
    <property type="protein sequence ID" value="EHO18046.1"/>
    <property type="molecule type" value="Genomic_DNA"/>
</dbReference>
<feature type="domain" description="Phosphagen kinase C-terminal" evidence="6">
    <location>
        <begin position="15"/>
        <end position="246"/>
    </location>
</feature>
<sequence length="347" mass="40342">MLKWYEQVRMESGKYFVSNRIRLARNWAEYHFPRRLRNEEANEMVQRMRDALQELAMQQQENVNDCLLTEISEIRRMAMRERRVLSASILERKAPVALFLSESESLSLVLNGDDHIRLQLMSPNLHMKELYENINRLDDYMNRQFEYAFDPHYGYLTSFPTNVGTGMRANIVLHLPMLSQSKQFSKILESMGQIGVNIRGVYGDGKENHGDLFDLSNTRTLGVSEEEIMALVQKTAMRLNNEEEKIRAHSIERHRLARVDSMFRAYGFLKYARRITIREALHNLSAVMAGITDGLAKTEQDISIYALYLGVQPSNLIAAEKGPVDREQIDVLRANYLRRVLPELLER</sequence>
<dbReference type="GO" id="GO:0005524">
    <property type="term" value="F:ATP binding"/>
    <property type="evidence" value="ECO:0007669"/>
    <property type="project" value="UniProtKB-UniRule"/>
</dbReference>
<evidence type="ECO:0000259" key="6">
    <source>
        <dbReference type="PROSITE" id="PS51510"/>
    </source>
</evidence>
<dbReference type="Proteomes" id="UP000018466">
    <property type="component" value="Unassembled WGS sequence"/>
</dbReference>
<comment type="caution">
    <text evidence="5">Lacks conserved residue(s) required for the propagation of feature annotation.</text>
</comment>
<reference evidence="7 8" key="1">
    <citation type="submission" date="2011-10" db="EMBL/GenBank/DDBJ databases">
        <title>The Genome Sequence of Lachnospiraceae bacterium ACC2.</title>
        <authorList>
            <consortium name="The Broad Institute Genome Sequencing Platform"/>
            <person name="Earl A."/>
            <person name="Ward D."/>
            <person name="Feldgarden M."/>
            <person name="Gevers D."/>
            <person name="Sizova M."/>
            <person name="Hazen A."/>
            <person name="Epstein S."/>
            <person name="Young S.K."/>
            <person name="Zeng Q."/>
            <person name="Gargeya S."/>
            <person name="Fitzgerald M."/>
            <person name="Haas B."/>
            <person name="Abouelleil A."/>
            <person name="Alvarado L."/>
            <person name="Arachchi H.M."/>
            <person name="Berlin A."/>
            <person name="Brown A."/>
            <person name="Chapman S.B."/>
            <person name="Chen Z."/>
            <person name="Dunbar C."/>
            <person name="Freedman E."/>
            <person name="Gearin G."/>
            <person name="Goldberg J."/>
            <person name="Griggs A."/>
            <person name="Gujja S."/>
            <person name="Heiman D."/>
            <person name="Howarth C."/>
            <person name="Larson L."/>
            <person name="Lui A."/>
            <person name="MacDonald P.J.P."/>
            <person name="Montmayeur A."/>
            <person name="Murphy C."/>
            <person name="Neiman D."/>
            <person name="Pearson M."/>
            <person name="Priest M."/>
            <person name="Roberts A."/>
            <person name="Saif S."/>
            <person name="Shea T."/>
            <person name="Shenoy N."/>
            <person name="Sisk P."/>
            <person name="Stolte C."/>
            <person name="Sykes S."/>
            <person name="Wortman J."/>
            <person name="Nusbaum C."/>
            <person name="Birren B."/>
        </authorList>
    </citation>
    <scope>NUCLEOTIDE SEQUENCE [LARGE SCALE GENOMIC DNA]</scope>
    <source>
        <strain evidence="7 8">ACC2</strain>
    </source>
</reference>
<evidence type="ECO:0000256" key="2">
    <source>
        <dbReference type="ARBA" id="ARBA00022741"/>
    </source>
</evidence>
<protein>
    <recommendedName>
        <fullName evidence="6">Phosphagen kinase C-terminal domain-containing protein</fullName>
    </recommendedName>
</protein>
<dbReference type="AlphaFoldDB" id="A0AA37DH26"/>
<dbReference type="Gene3D" id="3.30.590.10">
    <property type="entry name" value="Glutamine synthetase/guanido kinase, catalytic domain"/>
    <property type="match status" value="1"/>
</dbReference>
<name>A0AA37DH26_9FIRM</name>
<evidence type="ECO:0000313" key="7">
    <source>
        <dbReference type="EMBL" id="EHO18046.1"/>
    </source>
</evidence>
<evidence type="ECO:0000256" key="5">
    <source>
        <dbReference type="PROSITE-ProRule" id="PRU00843"/>
    </source>
</evidence>
<organism evidence="7 8">
    <name type="scientific">Stomatobaculum longum</name>
    <dbReference type="NCBI Taxonomy" id="796942"/>
    <lineage>
        <taxon>Bacteria</taxon>
        <taxon>Bacillati</taxon>
        <taxon>Bacillota</taxon>
        <taxon>Clostridia</taxon>
        <taxon>Lachnospirales</taxon>
        <taxon>Lachnospiraceae</taxon>
        <taxon>Stomatobaculum</taxon>
    </lineage>
</organism>
<dbReference type="PANTHER" id="PTHR11547:SF38">
    <property type="entry name" value="ARGININE KINASE 1-RELATED"/>
    <property type="match status" value="1"/>
</dbReference>
<dbReference type="CDD" id="cd07930">
    <property type="entry name" value="bacterial_phosphagen_kinase"/>
    <property type="match status" value="1"/>
</dbReference>
<comment type="similarity">
    <text evidence="5">Belongs to the ATP:guanido phosphotransferase family.</text>
</comment>
<dbReference type="InterPro" id="IPR014746">
    <property type="entry name" value="Gln_synth/guanido_kin_cat_dom"/>
</dbReference>
<evidence type="ECO:0000256" key="4">
    <source>
        <dbReference type="ARBA" id="ARBA00022840"/>
    </source>
</evidence>
<accession>A0AA37DH26</accession>
<dbReference type="RefSeq" id="WP_009532065.1">
    <property type="nucleotide sequence ID" value="NZ_JH590861.1"/>
</dbReference>
<feature type="binding site" evidence="5">
    <location>
        <position position="117"/>
    </location>
    <ligand>
        <name>ATP</name>
        <dbReference type="ChEBI" id="CHEBI:30616"/>
    </ligand>
</feature>
<dbReference type="GO" id="GO:0005615">
    <property type="term" value="C:extracellular space"/>
    <property type="evidence" value="ECO:0007669"/>
    <property type="project" value="TreeGrafter"/>
</dbReference>
<dbReference type="InterPro" id="IPR000749">
    <property type="entry name" value="ATP-guanido_PTrfase"/>
</dbReference>
<dbReference type="InterPro" id="IPR023660">
    <property type="entry name" value="Arg_Kinase"/>
</dbReference>
<evidence type="ECO:0000313" key="8">
    <source>
        <dbReference type="Proteomes" id="UP000018466"/>
    </source>
</evidence>
<dbReference type="PROSITE" id="PS51510">
    <property type="entry name" value="PHOSPHAGEN_KINASE_C"/>
    <property type="match status" value="1"/>
</dbReference>
<keyword evidence="8" id="KW-1185">Reference proteome</keyword>
<dbReference type="InterPro" id="IPR022414">
    <property type="entry name" value="ATP-guanido_PTrfase_cat"/>
</dbReference>
<dbReference type="Pfam" id="PF00217">
    <property type="entry name" value="ATP-gua_Ptrans"/>
    <property type="match status" value="1"/>
</dbReference>
<dbReference type="PANTHER" id="PTHR11547">
    <property type="entry name" value="ARGININE OR CREATINE KINASE"/>
    <property type="match status" value="1"/>
</dbReference>
<comment type="caution">
    <text evidence="7">The sequence shown here is derived from an EMBL/GenBank/DDBJ whole genome shotgun (WGS) entry which is preliminary data.</text>
</comment>
<keyword evidence="1 5" id="KW-0808">Transferase</keyword>
<keyword evidence="3 5" id="KW-0418">Kinase</keyword>
<evidence type="ECO:0000256" key="1">
    <source>
        <dbReference type="ARBA" id="ARBA00022679"/>
    </source>
</evidence>
<feature type="binding site" evidence="5">
    <location>
        <begin position="18"/>
        <end position="22"/>
    </location>
    <ligand>
        <name>ATP</name>
        <dbReference type="ChEBI" id="CHEBI:30616"/>
    </ligand>
</feature>